<evidence type="ECO:0000256" key="1">
    <source>
        <dbReference type="SAM" id="MobiDB-lite"/>
    </source>
</evidence>
<evidence type="ECO:0000313" key="2">
    <source>
        <dbReference type="EMBL" id="TNN70221.1"/>
    </source>
</evidence>
<evidence type="ECO:0000313" key="3">
    <source>
        <dbReference type="Proteomes" id="UP000314294"/>
    </source>
</evidence>
<dbReference type="EMBL" id="SRLO01000166">
    <property type="protein sequence ID" value="TNN70221.1"/>
    <property type="molecule type" value="Genomic_DNA"/>
</dbReference>
<name>A0A4Z2HXC4_9TELE</name>
<proteinExistence type="predicted"/>
<gene>
    <name evidence="2" type="ORF">EYF80_019592</name>
</gene>
<comment type="caution">
    <text evidence="2">The sequence shown here is derived from an EMBL/GenBank/DDBJ whole genome shotgun (WGS) entry which is preliminary data.</text>
</comment>
<keyword evidence="3" id="KW-1185">Reference proteome</keyword>
<protein>
    <submittedName>
        <fullName evidence="2">Uncharacterized protein</fullName>
    </submittedName>
</protein>
<sequence>MFLDSIQDLSFNPRCSEDLTGTGNGTTNLLFPTESMLGNKGPSVLRLWMSWLSLPIAAQQLHRMSPKPVNKTPGHLYTRMSLTEER</sequence>
<accession>A0A4Z2HXC4</accession>
<dbReference type="Proteomes" id="UP000314294">
    <property type="component" value="Unassembled WGS sequence"/>
</dbReference>
<organism evidence="2 3">
    <name type="scientific">Liparis tanakae</name>
    <name type="common">Tanaka's snailfish</name>
    <dbReference type="NCBI Taxonomy" id="230148"/>
    <lineage>
        <taxon>Eukaryota</taxon>
        <taxon>Metazoa</taxon>
        <taxon>Chordata</taxon>
        <taxon>Craniata</taxon>
        <taxon>Vertebrata</taxon>
        <taxon>Euteleostomi</taxon>
        <taxon>Actinopterygii</taxon>
        <taxon>Neopterygii</taxon>
        <taxon>Teleostei</taxon>
        <taxon>Neoteleostei</taxon>
        <taxon>Acanthomorphata</taxon>
        <taxon>Eupercaria</taxon>
        <taxon>Perciformes</taxon>
        <taxon>Cottioidei</taxon>
        <taxon>Cottales</taxon>
        <taxon>Liparidae</taxon>
        <taxon>Liparis</taxon>
    </lineage>
</organism>
<feature type="region of interest" description="Disordered" evidence="1">
    <location>
        <begin position="65"/>
        <end position="86"/>
    </location>
</feature>
<reference evidence="2 3" key="1">
    <citation type="submission" date="2019-03" db="EMBL/GenBank/DDBJ databases">
        <title>First draft genome of Liparis tanakae, snailfish: a comprehensive survey of snailfish specific genes.</title>
        <authorList>
            <person name="Kim W."/>
            <person name="Song I."/>
            <person name="Jeong J.-H."/>
            <person name="Kim D."/>
            <person name="Kim S."/>
            <person name="Ryu S."/>
            <person name="Song J.Y."/>
            <person name="Lee S.K."/>
        </authorList>
    </citation>
    <scope>NUCLEOTIDE SEQUENCE [LARGE SCALE GENOMIC DNA]</scope>
    <source>
        <tissue evidence="2">Muscle</tissue>
    </source>
</reference>
<dbReference type="AlphaFoldDB" id="A0A4Z2HXC4"/>